<dbReference type="Proteomes" id="UP000601055">
    <property type="component" value="Unassembled WGS sequence"/>
</dbReference>
<keyword evidence="2" id="KW-1185">Reference proteome</keyword>
<protein>
    <recommendedName>
        <fullName evidence="3">AAA domain-containing protein</fullName>
    </recommendedName>
</protein>
<proteinExistence type="predicted"/>
<evidence type="ECO:0000313" key="1">
    <source>
        <dbReference type="EMBL" id="MBB2145759.1"/>
    </source>
</evidence>
<dbReference type="SUPFAM" id="SSF52540">
    <property type="entry name" value="P-loop containing nucleoside triphosphate hydrolases"/>
    <property type="match status" value="1"/>
</dbReference>
<dbReference type="Gene3D" id="3.40.50.300">
    <property type="entry name" value="P-loop containing nucleotide triphosphate hydrolases"/>
    <property type="match status" value="1"/>
</dbReference>
<comment type="caution">
    <text evidence="1">The sequence shown here is derived from an EMBL/GenBank/DDBJ whole genome shotgun (WGS) entry which is preliminary data.</text>
</comment>
<organism evidence="1 2">
    <name type="scientific">Pedobacter planticolens</name>
    <dbReference type="NCBI Taxonomy" id="2679964"/>
    <lineage>
        <taxon>Bacteria</taxon>
        <taxon>Pseudomonadati</taxon>
        <taxon>Bacteroidota</taxon>
        <taxon>Sphingobacteriia</taxon>
        <taxon>Sphingobacteriales</taxon>
        <taxon>Sphingobacteriaceae</taxon>
        <taxon>Pedobacter</taxon>
    </lineage>
</organism>
<reference evidence="1" key="1">
    <citation type="submission" date="2019-11" db="EMBL/GenBank/DDBJ databases">
        <title>Description of Pedobacter sp. LMG 31464T.</title>
        <authorList>
            <person name="Carlier A."/>
            <person name="Qi S."/>
            <person name="Vandamme P."/>
        </authorList>
    </citation>
    <scope>NUCLEOTIDE SEQUENCE</scope>
    <source>
        <strain evidence="1">LMG 31464</strain>
    </source>
</reference>
<accession>A0A923DXB6</accession>
<evidence type="ECO:0000313" key="2">
    <source>
        <dbReference type="Proteomes" id="UP000601055"/>
    </source>
</evidence>
<dbReference type="RefSeq" id="WP_182922450.1">
    <property type="nucleotide sequence ID" value="NZ_WNXD01000002.1"/>
</dbReference>
<gene>
    <name evidence="1" type="ORF">GM921_09695</name>
</gene>
<dbReference type="AlphaFoldDB" id="A0A923DXB6"/>
<dbReference type="EMBL" id="WNXD01000002">
    <property type="protein sequence ID" value="MBB2145759.1"/>
    <property type="molecule type" value="Genomic_DNA"/>
</dbReference>
<evidence type="ECO:0008006" key="3">
    <source>
        <dbReference type="Google" id="ProtNLM"/>
    </source>
</evidence>
<name>A0A923DXB6_9SPHI</name>
<dbReference type="InterPro" id="IPR027417">
    <property type="entry name" value="P-loop_NTPase"/>
</dbReference>
<sequence>MKLISLSGPCGSGKTTLIEILKPNYDFVNSIYKNSDGAQLDPTLYISKMDYVKKWFDEVCVHHNNGKFLIVSDRSPFDSLAYLKVGQSKFKQLLNNNFSKLKHLGIDHYPILITAEKEILRRRIQERHVSGTSSVIEYEQELNLLEKSLLFFEETTRINTLIIDTSNETPLESYLKLRNYVNQISKSIT</sequence>